<gene>
    <name evidence="1" type="ordered locus">MMAR_0023</name>
</gene>
<organism evidence="1 2">
    <name type="scientific">Mycobacterium marinum (strain ATCC BAA-535 / M)</name>
    <dbReference type="NCBI Taxonomy" id="216594"/>
    <lineage>
        <taxon>Bacteria</taxon>
        <taxon>Bacillati</taxon>
        <taxon>Actinomycetota</taxon>
        <taxon>Actinomycetes</taxon>
        <taxon>Mycobacteriales</taxon>
        <taxon>Mycobacteriaceae</taxon>
        <taxon>Mycobacterium</taxon>
        <taxon>Mycobacterium ulcerans group</taxon>
    </lineage>
</organism>
<dbReference type="KEGG" id="mmi:MMAR_0023"/>
<dbReference type="STRING" id="216594.MMAR_0023"/>
<dbReference type="EMBL" id="CP000854">
    <property type="protein sequence ID" value="ACC38494.1"/>
    <property type="molecule type" value="Genomic_DNA"/>
</dbReference>
<sequence>MVGRDYLRGGSEQRGRFGGILIIVSFATPELRLLCEEPKVAKAKLGDDVARLLRARLADLRSADGLLDLPTGNPRIDGDSYLLDLGSSATMRWEPYGRSAKPAENGLLDWGRVNRVKLVQIDRNTR</sequence>
<protein>
    <submittedName>
        <fullName evidence="1">Killer suppression protein</fullName>
    </submittedName>
</protein>
<evidence type="ECO:0000313" key="2">
    <source>
        <dbReference type="Proteomes" id="UP000001190"/>
    </source>
</evidence>
<accession>B2HI68</accession>
<dbReference type="HOGENOM" id="CLU_1979079_0_0_11"/>
<dbReference type="AlphaFoldDB" id="B2HI68"/>
<reference evidence="1 2" key="1">
    <citation type="journal article" date="2008" name="Genome Res.">
        <title>Insights from the complete genome sequence of Mycobacterium marinum on the evolution of Mycobacterium tuberculosis.</title>
        <authorList>
            <person name="Stinear T.P."/>
            <person name="Seemann T."/>
            <person name="Harrison P.F."/>
            <person name="Jenkin G.A."/>
            <person name="Davies J.K."/>
            <person name="Johnson P.D."/>
            <person name="Abdellah Z."/>
            <person name="Arrowsmith C."/>
            <person name="Chillingworth T."/>
            <person name="Churcher C."/>
            <person name="Clarke K."/>
            <person name="Cronin A."/>
            <person name="Davis P."/>
            <person name="Goodhead I."/>
            <person name="Holroyd N."/>
            <person name="Jagels K."/>
            <person name="Lord A."/>
            <person name="Moule S."/>
            <person name="Mungall K."/>
            <person name="Norbertczak H."/>
            <person name="Quail M.A."/>
            <person name="Rabbinowitsch E."/>
            <person name="Walker D."/>
            <person name="White B."/>
            <person name="Whitehead S."/>
            <person name="Small P.L."/>
            <person name="Brosch R."/>
            <person name="Ramakrishnan L."/>
            <person name="Fischbach M.A."/>
            <person name="Parkhill J."/>
            <person name="Cole S.T."/>
        </authorList>
    </citation>
    <scope>NUCLEOTIDE SEQUENCE [LARGE SCALE GENOMIC DNA]</scope>
    <source>
        <strain evidence="2">ATCC BAA-535 / M</strain>
    </source>
</reference>
<proteinExistence type="predicted"/>
<dbReference type="Proteomes" id="UP000001190">
    <property type="component" value="Chromosome"/>
</dbReference>
<name>B2HI68_MYCMM</name>
<evidence type="ECO:0000313" key="1">
    <source>
        <dbReference type="EMBL" id="ACC38494.1"/>
    </source>
</evidence>
<keyword evidence="2" id="KW-1185">Reference proteome</keyword>